<reference evidence="1" key="1">
    <citation type="journal article" date="2019" name="Sci. Rep.">
        <title>Draft genome of Tanacetum cinerariifolium, the natural source of mosquito coil.</title>
        <authorList>
            <person name="Yamashiro T."/>
            <person name="Shiraishi A."/>
            <person name="Satake H."/>
            <person name="Nakayama K."/>
        </authorList>
    </citation>
    <scope>NUCLEOTIDE SEQUENCE</scope>
</reference>
<name>A0A699H047_TANCI</name>
<dbReference type="EMBL" id="BKCJ010083499">
    <property type="protein sequence ID" value="GEW98320.1"/>
    <property type="molecule type" value="Genomic_DNA"/>
</dbReference>
<gene>
    <name evidence="1" type="ORF">Tci_270296</name>
</gene>
<evidence type="ECO:0000313" key="1">
    <source>
        <dbReference type="EMBL" id="GEW98320.1"/>
    </source>
</evidence>
<organism evidence="1">
    <name type="scientific">Tanacetum cinerariifolium</name>
    <name type="common">Dalmatian daisy</name>
    <name type="synonym">Chrysanthemum cinerariifolium</name>
    <dbReference type="NCBI Taxonomy" id="118510"/>
    <lineage>
        <taxon>Eukaryota</taxon>
        <taxon>Viridiplantae</taxon>
        <taxon>Streptophyta</taxon>
        <taxon>Embryophyta</taxon>
        <taxon>Tracheophyta</taxon>
        <taxon>Spermatophyta</taxon>
        <taxon>Magnoliopsida</taxon>
        <taxon>eudicotyledons</taxon>
        <taxon>Gunneridae</taxon>
        <taxon>Pentapetalae</taxon>
        <taxon>asterids</taxon>
        <taxon>campanulids</taxon>
        <taxon>Asterales</taxon>
        <taxon>Asteraceae</taxon>
        <taxon>Asteroideae</taxon>
        <taxon>Anthemideae</taxon>
        <taxon>Anthemidinae</taxon>
        <taxon>Tanacetum</taxon>
    </lineage>
</organism>
<dbReference type="AlphaFoldDB" id="A0A699H047"/>
<proteinExistence type="predicted"/>
<evidence type="ECO:0008006" key="2">
    <source>
        <dbReference type="Google" id="ProtNLM"/>
    </source>
</evidence>
<protein>
    <recommendedName>
        <fullName evidence="2">Xylulose kinase-1</fullName>
    </recommendedName>
</protein>
<accession>A0A699H047</accession>
<comment type="caution">
    <text evidence="1">The sequence shown here is derived from an EMBL/GenBank/DDBJ whole genome shotgun (WGS) entry which is preliminary data.</text>
</comment>
<sequence>MALTFADTHNMIAFLTKSDASEGFDQIVDFLTAHPIQYALMVNPTIYVLCIKQFWTLVSIKKSNDAVKLQALIDQKKVIITEDTIRQNLRLDDADGVETPLFDAMLVSQQVQAAVAEVKEDEDEDNKKVANLEQDKIAQALEITKLKQMVRRLEKKRRTKHFGLKSLKKKGKIAELDANEDVTLENVDAEVEIDANIQGRMAESQAKAYNLDLQHSEKVLSMQDTDEAEPNEVEEVLEIVTAAKLMTEVVTTDAPITTAAQVPKPSAPKKRRGVVIQDPKETAVALVIVHTEDEAFARPLEAELNANINWNDVVDQVKRKEKQDNTMMRYQALKRKPLTEAQARENMMIYLKNMAGFKMDFFKGMTYSEIRHIFEKHYNSIQAFLEKVKGEVIVPEEGSKRKALELMIFKTSRIYAKGLLLLVEELVLLVHIDDV</sequence>